<protein>
    <submittedName>
        <fullName evidence="3">Uncharacterized protein</fullName>
    </submittedName>
</protein>
<feature type="region of interest" description="Disordered" evidence="2">
    <location>
        <begin position="257"/>
        <end position="284"/>
    </location>
</feature>
<dbReference type="PROSITE" id="PS50009">
    <property type="entry name" value="RASGEF_CAT"/>
    <property type="match status" value="1"/>
</dbReference>
<feature type="compositionally biased region" description="Low complexity" evidence="2">
    <location>
        <begin position="807"/>
        <end position="824"/>
    </location>
</feature>
<feature type="compositionally biased region" description="Polar residues" evidence="2">
    <location>
        <begin position="124"/>
        <end position="134"/>
    </location>
</feature>
<dbReference type="SUPFAM" id="SSF48366">
    <property type="entry name" value="Ras GEF"/>
    <property type="match status" value="2"/>
</dbReference>
<reference evidence="3 4" key="1">
    <citation type="submission" date="2018-11" db="EMBL/GenBank/DDBJ databases">
        <authorList>
            <consortium name="Pathogen Informatics"/>
        </authorList>
    </citation>
    <scope>NUCLEOTIDE SEQUENCE [LARGE SCALE GENOMIC DNA]</scope>
    <source>
        <strain evidence="3 4">Zambia</strain>
    </source>
</reference>
<sequence>MECLKSVPVDKCCLVVQMPTVEEMKREVANITCEMQSVYIDNAIVLPSSELPTTIASQDTITTTAATTVVSNFNPINYHTIQLDNNTTTEMNSINSNVNDKSTMNFKTKYGSINLPSDNEYRQHNSPNSRWSTVNIDDDYHNEDDNIDEQTDGNDKIDQFKLNRFGSMLVDREKMNENSLSKFISPSINSSSSCPREEQVSEEFIINGKRYRQVYQRRIVLERKTTRDVFFLPGSNTDTEIRLSSKNQYEYRSPHYDEQVSSMVSNEQSTTKSTSSPNGQVISRPGLDLTVLHTKNNTQNDEPCLSPAIVVRPFNGSMINYKHTENSSCSHCTTSTEVSSKLIDTINPIALTQQTYNMEHLNANLSEVNRSSSRARKIVRSLSNSLKRSLSTGIQNTRSLVKSIPGRSKETESANQLNKLRTSINNDLLVDTSKQDEFKNNHELIEPKSKQSLPLFRFPSGFQVRACLVMQSDDLRSVCPIHFHRRFLISSSAGSWNAVLALPILAFTSASEPSCSSMMLPRYVKDSTSSRASPSRVIGLLFLVLNLKTLVFPLLMGYMYKFGVWDDQQPVLDPRLPVFLNSSIENNSNLNGTVIPTAPEWHHEEVGLENIEKFQGAYVRGRTVACLQRFTQHSSASGKALHRSTYVQQTRLVRQLNRSGEKKKGDTLSGLDENLLGKGCEQEEHPFSSTPIHLTDPCVFDSEQLTKYEMKPDDNIQLTSAKFIQCSNDRLQLLQSICPSAAAATILLGKPIRDPHDNDDVKQNISTKSNDLDETRVLVTANSWCPASLRTKDPESQLIFNPIYKDNNSNTPTKTNTPKHSPSSVSVPEPTIRCGTLDGLLIYALNLLQMPIPTSHPDYLFPDVIRLTYPTFTSPDKIIERLIQIYVAYAPVEPGCQSNDWIDSLAAADYLVSIAKDIHPKQLTASLILKLNRFARLLMYDNQLITNDNQILDEPHRVLADRLLEKLPILSSIQKLTNYSNKLNNINNDNVDYISTIRNPTVNKTESNNSWLKQPLVINNSLTGQNNTNLDGINNYNSVHYSALVNTDSKMCICEPQEDAIVRGHEFLECDARLIAEEITQIEEEKFSQIDFHELLDIQHLEKGEAQTLGRCVEHFNQMTRWAKGMLLIIAPKIIEKYSLVNLSNHQIKSASGKSLFDNLRSRHTCSSLIVPNIKNKNKLNNRVYDSQSDVELTNNVKSTDEDFIKSNSLIHHKSNLTKKIVAVNIMLQKLCEILKLVAGFSSYMKPPNFGEYRRDLETSALPCLPYLGLIFQQLIHLHIGNPIHLSTSPTTTLSKNDKIEHDIESIREHDDSSHQVFKPLKVITTSLNTNSTDMINVWRCWKHYMVLGYFIKRKEGSVENLHHFPHNPQINRIINGFEDQFNDIALDKAKEQLIILQRSKRNILSSK</sequence>
<proteinExistence type="predicted"/>
<dbReference type="InterPro" id="IPR023578">
    <property type="entry name" value="Ras_GEF_dom_sf"/>
</dbReference>
<dbReference type="GO" id="GO:0005886">
    <property type="term" value="C:plasma membrane"/>
    <property type="evidence" value="ECO:0007669"/>
    <property type="project" value="TreeGrafter"/>
</dbReference>
<dbReference type="InterPro" id="IPR001895">
    <property type="entry name" value="RASGEF_cat_dom"/>
</dbReference>
<dbReference type="InterPro" id="IPR008937">
    <property type="entry name" value="Ras-like_GEF"/>
</dbReference>
<evidence type="ECO:0000256" key="1">
    <source>
        <dbReference type="ARBA" id="ARBA00022658"/>
    </source>
</evidence>
<evidence type="ECO:0000256" key="2">
    <source>
        <dbReference type="SAM" id="MobiDB-lite"/>
    </source>
</evidence>
<accession>A0A183MKQ1</accession>
<dbReference type="PANTHER" id="PTHR23113:SF224">
    <property type="entry name" value="RAP GUANINE NUCLEOTIDE EXCHANGE FACTOR 1"/>
    <property type="match status" value="1"/>
</dbReference>
<dbReference type="InterPro" id="IPR036964">
    <property type="entry name" value="RASGEF_cat_dom_sf"/>
</dbReference>
<dbReference type="Gene3D" id="1.20.870.10">
    <property type="entry name" value="Son of sevenless (SoS) protein Chain: S domain 1"/>
    <property type="match status" value="1"/>
</dbReference>
<name>A0A183MKQ1_9TREM</name>
<dbReference type="PANTHER" id="PTHR23113">
    <property type="entry name" value="GUANINE NUCLEOTIDE EXCHANGE FACTOR"/>
    <property type="match status" value="1"/>
</dbReference>
<keyword evidence="1" id="KW-0344">Guanine-nucleotide releasing factor</keyword>
<dbReference type="STRING" id="48269.A0A183MKQ1"/>
<dbReference type="EMBL" id="UZAI01017185">
    <property type="protein sequence ID" value="VDP21526.1"/>
    <property type="molecule type" value="Genomic_DNA"/>
</dbReference>
<feature type="region of interest" description="Disordered" evidence="2">
    <location>
        <begin position="116"/>
        <end position="136"/>
    </location>
</feature>
<gene>
    <name evidence="3" type="ORF">SMRZ_LOCUS16626</name>
</gene>
<feature type="region of interest" description="Disordered" evidence="2">
    <location>
        <begin position="802"/>
        <end position="828"/>
    </location>
</feature>
<evidence type="ECO:0000313" key="4">
    <source>
        <dbReference type="Proteomes" id="UP000277204"/>
    </source>
</evidence>
<dbReference type="Proteomes" id="UP000277204">
    <property type="component" value="Unassembled WGS sequence"/>
</dbReference>
<dbReference type="Gene3D" id="1.10.840.10">
    <property type="entry name" value="Ras guanine-nucleotide exchange factors catalytic domain"/>
    <property type="match status" value="2"/>
</dbReference>
<dbReference type="GO" id="GO:0007265">
    <property type="term" value="P:Ras protein signal transduction"/>
    <property type="evidence" value="ECO:0007669"/>
    <property type="project" value="TreeGrafter"/>
</dbReference>
<keyword evidence="4" id="KW-1185">Reference proteome</keyword>
<dbReference type="Pfam" id="PF00617">
    <property type="entry name" value="RasGEF"/>
    <property type="match status" value="1"/>
</dbReference>
<evidence type="ECO:0000313" key="3">
    <source>
        <dbReference type="EMBL" id="VDP21526.1"/>
    </source>
</evidence>
<dbReference type="GO" id="GO:0005085">
    <property type="term" value="F:guanyl-nucleotide exchange factor activity"/>
    <property type="evidence" value="ECO:0007669"/>
    <property type="project" value="UniProtKB-KW"/>
</dbReference>
<feature type="compositionally biased region" description="Polar residues" evidence="2">
    <location>
        <begin position="259"/>
        <end position="281"/>
    </location>
</feature>
<organism evidence="3 4">
    <name type="scientific">Schistosoma margrebowiei</name>
    <dbReference type="NCBI Taxonomy" id="48269"/>
    <lineage>
        <taxon>Eukaryota</taxon>
        <taxon>Metazoa</taxon>
        <taxon>Spiralia</taxon>
        <taxon>Lophotrochozoa</taxon>
        <taxon>Platyhelminthes</taxon>
        <taxon>Trematoda</taxon>
        <taxon>Digenea</taxon>
        <taxon>Strigeidida</taxon>
        <taxon>Schistosomatoidea</taxon>
        <taxon>Schistosomatidae</taxon>
        <taxon>Schistosoma</taxon>
    </lineage>
</organism>